<evidence type="ECO:0000256" key="1">
    <source>
        <dbReference type="ARBA" id="ARBA00004123"/>
    </source>
</evidence>
<dbReference type="GO" id="GO:0006357">
    <property type="term" value="P:regulation of transcription by RNA polymerase II"/>
    <property type="evidence" value="ECO:0007669"/>
    <property type="project" value="TreeGrafter"/>
</dbReference>
<dbReference type="Pfam" id="PF06584">
    <property type="entry name" value="DIRP"/>
    <property type="match status" value="1"/>
</dbReference>
<dbReference type="GO" id="GO:0017053">
    <property type="term" value="C:transcription repressor complex"/>
    <property type="evidence" value="ECO:0007669"/>
    <property type="project" value="InterPro"/>
</dbReference>
<dbReference type="GO" id="GO:0005654">
    <property type="term" value="C:nucleoplasm"/>
    <property type="evidence" value="ECO:0007669"/>
    <property type="project" value="TreeGrafter"/>
</dbReference>
<keyword evidence="3" id="KW-0539">Nucleus</keyword>
<evidence type="ECO:0000256" key="3">
    <source>
        <dbReference type="ARBA" id="ARBA00023242"/>
    </source>
</evidence>
<feature type="compositionally biased region" description="Polar residues" evidence="5">
    <location>
        <begin position="36"/>
        <end position="48"/>
    </location>
</feature>
<evidence type="ECO:0000256" key="5">
    <source>
        <dbReference type="SAM" id="MobiDB-lite"/>
    </source>
</evidence>
<evidence type="ECO:0000313" key="9">
    <source>
        <dbReference type="RefSeq" id="XP_030079605.1"/>
    </source>
</evidence>
<feature type="domain" description="DIRP" evidence="6">
    <location>
        <begin position="114"/>
        <end position="222"/>
    </location>
</feature>
<evidence type="ECO:0000313" key="8">
    <source>
        <dbReference type="RefSeq" id="XP_030079603.1"/>
    </source>
</evidence>
<dbReference type="OMA" id="KEEMIPP"/>
<dbReference type="RefSeq" id="XP_030079603.1">
    <property type="nucleotide sequence ID" value="XM_030223743.1"/>
</dbReference>
<dbReference type="InterPro" id="IPR045831">
    <property type="entry name" value="LIN9_C"/>
</dbReference>
<dbReference type="GO" id="GO:0006351">
    <property type="term" value="P:DNA-templated transcription"/>
    <property type="evidence" value="ECO:0007669"/>
    <property type="project" value="InterPro"/>
</dbReference>
<feature type="coiled-coil region" evidence="4">
    <location>
        <begin position="168"/>
        <end position="202"/>
    </location>
</feature>
<reference evidence="8 9" key="1">
    <citation type="submission" date="2025-04" db="UniProtKB">
        <authorList>
            <consortium name="RefSeq"/>
        </authorList>
    </citation>
    <scope>IDENTIFICATION</scope>
    <source>
        <strain evidence="8 9">15085-1641.00</strain>
        <tissue evidence="8 9">Whole body</tissue>
    </source>
</reference>
<sequence length="525" mass="59828">MSDHLADIKQAATDSDSAGTPPQLSNIGLHRVRSMSKANESQRLLRSQTADKEDGELFIKLPKFSKRLRAKSSAEGGQETDVDTTVKEILPVNQKLYKYLKQPNCQRWIWCEFIESFIDKAILGSAYDMNSYVQSFFPQLETRQMPRRSWQMIRRNMGKARRFSTAFIAGERIELERCRNIVRQLQQRKFDLEHDRQSLELMPKLIPMPLPVDCKVISLLSEPTLVLCKGRVVGFEPKDSSYLVKFNIAGKNTVISMQDCHLHVLQECKTVPLSSIVQGSEDKQLTASELSVDGDEVKVLFDSLLQLQKLVALKRKTVQDMASMNEEVEASGLPAPARRETKQTPLREKLQRRYAANMITLHRVNADILEPLRVAHQHLTEYEKEALLSKCVPRNKLYEKCRTLAEMDLKAAPCQSNVQLEPTRELILRLQTLLYLCGELGHGNNVEVDAVMDDFVSNMLVGLPPQLTTEFRQVVDMLQPLREHILTVTKAESEHNQQLYQMQQQNPDAASSLLPNDESDIEMGL</sequence>
<feature type="compositionally biased region" description="Polar residues" evidence="5">
    <location>
        <begin position="12"/>
        <end position="26"/>
    </location>
</feature>
<dbReference type="SMART" id="SM01135">
    <property type="entry name" value="DIRP"/>
    <property type="match status" value="1"/>
</dbReference>
<dbReference type="GO" id="GO:0003677">
    <property type="term" value="F:DNA binding"/>
    <property type="evidence" value="ECO:0007669"/>
    <property type="project" value="TreeGrafter"/>
</dbReference>
<keyword evidence="7" id="KW-1185">Reference proteome</keyword>
<feature type="region of interest" description="Disordered" evidence="5">
    <location>
        <begin position="501"/>
        <end position="525"/>
    </location>
</feature>
<dbReference type="GO" id="GO:0051726">
    <property type="term" value="P:regulation of cell cycle"/>
    <property type="evidence" value="ECO:0007669"/>
    <property type="project" value="TreeGrafter"/>
</dbReference>
<comment type="similarity">
    <text evidence="2">Belongs to the lin-9 family.</text>
</comment>
<evidence type="ECO:0000313" key="7">
    <source>
        <dbReference type="Proteomes" id="UP000504633"/>
    </source>
</evidence>
<gene>
    <name evidence="8 9" type="primary">LOC111592794</name>
</gene>
<dbReference type="Pfam" id="PF19438">
    <property type="entry name" value="LIN9_C"/>
    <property type="match status" value="1"/>
</dbReference>
<dbReference type="RefSeq" id="XP_030079605.1">
    <property type="nucleotide sequence ID" value="XM_030223745.1"/>
</dbReference>
<dbReference type="PANTHER" id="PTHR21689">
    <property type="entry name" value="LIN-9"/>
    <property type="match status" value="1"/>
</dbReference>
<dbReference type="InterPro" id="IPR010561">
    <property type="entry name" value="LIN-9/ALY1"/>
</dbReference>
<comment type="subcellular location">
    <subcellularLocation>
        <location evidence="1">Nucleus</location>
    </subcellularLocation>
</comment>
<dbReference type="InterPro" id="IPR033471">
    <property type="entry name" value="DIRP"/>
</dbReference>
<organism evidence="7 9">
    <name type="scientific">Drosophila hydei</name>
    <name type="common">Fruit fly</name>
    <dbReference type="NCBI Taxonomy" id="7224"/>
    <lineage>
        <taxon>Eukaryota</taxon>
        <taxon>Metazoa</taxon>
        <taxon>Ecdysozoa</taxon>
        <taxon>Arthropoda</taxon>
        <taxon>Hexapoda</taxon>
        <taxon>Insecta</taxon>
        <taxon>Pterygota</taxon>
        <taxon>Neoptera</taxon>
        <taxon>Endopterygota</taxon>
        <taxon>Diptera</taxon>
        <taxon>Brachycera</taxon>
        <taxon>Muscomorpha</taxon>
        <taxon>Ephydroidea</taxon>
        <taxon>Drosophilidae</taxon>
        <taxon>Drosophila</taxon>
    </lineage>
</organism>
<dbReference type="GeneID" id="111592794"/>
<proteinExistence type="inferred from homology"/>
<dbReference type="AlphaFoldDB" id="A0A6J2STX1"/>
<evidence type="ECO:0000256" key="2">
    <source>
        <dbReference type="ARBA" id="ARBA00006732"/>
    </source>
</evidence>
<evidence type="ECO:0000256" key="4">
    <source>
        <dbReference type="SAM" id="Coils"/>
    </source>
</evidence>
<accession>A0A6J2STX1</accession>
<keyword evidence="4" id="KW-0175">Coiled coil</keyword>
<feature type="region of interest" description="Disordered" evidence="5">
    <location>
        <begin position="1"/>
        <end position="49"/>
    </location>
</feature>
<name>A0A6J2STX1_DROHY</name>
<evidence type="ECO:0000259" key="6">
    <source>
        <dbReference type="SMART" id="SM01135"/>
    </source>
</evidence>
<dbReference type="Proteomes" id="UP000504633">
    <property type="component" value="Unplaced"/>
</dbReference>
<dbReference type="OrthoDB" id="2339771at2759"/>
<dbReference type="PANTHER" id="PTHR21689:SF2">
    <property type="entry name" value="PROTEIN LIN-9 HOMOLOG"/>
    <property type="match status" value="1"/>
</dbReference>
<protein>
    <submittedName>
        <fullName evidence="8 9">Protein lin-9 homolog isoform X1</fullName>
    </submittedName>
</protein>